<accession>A0ABV9YWX5</accession>
<keyword evidence="3" id="KW-1185">Reference proteome</keyword>
<feature type="domain" description="Coenzyme Q-binding protein COQ10 START" evidence="1">
    <location>
        <begin position="150"/>
        <end position="250"/>
    </location>
</feature>
<dbReference type="Proteomes" id="UP001595947">
    <property type="component" value="Unassembled WGS sequence"/>
</dbReference>
<protein>
    <submittedName>
        <fullName evidence="2">SRPBCC family protein</fullName>
    </submittedName>
</protein>
<dbReference type="InterPro" id="IPR023393">
    <property type="entry name" value="START-like_dom_sf"/>
</dbReference>
<proteinExistence type="predicted"/>
<evidence type="ECO:0000259" key="1">
    <source>
        <dbReference type="Pfam" id="PF03364"/>
    </source>
</evidence>
<dbReference type="InterPro" id="IPR005031">
    <property type="entry name" value="COQ10_START"/>
</dbReference>
<evidence type="ECO:0000313" key="2">
    <source>
        <dbReference type="EMBL" id="MFC5066351.1"/>
    </source>
</evidence>
<dbReference type="PANTHER" id="PTHR33824:SF7">
    <property type="entry name" value="POLYKETIDE CYCLASE_DEHYDRASE AND LIPID TRANSPORT SUPERFAMILY PROTEIN"/>
    <property type="match status" value="1"/>
</dbReference>
<gene>
    <name evidence="2" type="ORF">ACFPBZ_29395</name>
</gene>
<name>A0ABV9YWX5_9PSEU</name>
<dbReference type="Gene3D" id="3.30.530.20">
    <property type="match status" value="1"/>
</dbReference>
<sequence>MRAGRSDGAGAGRNVPADLARGLGVFSLALGSVQLAAPATVARLAGVREDGAAVRAVTSVFGARELAHGAGILAGRRTAGWVWSRVAGDVLDVAALATGARRRGAVPTRLALGLTALTAVTVADVLTARELSRRGGDGAGECRAVAAITVNRPRPEVYRHWRDLERLPDFMAHLRSVRATDAGRSHWEASGPGGSTVGWDAEIVEDHESEVLSWRSIEGADVDNSGSVHFRDAAGGRGTEVVVDLRYRPPAGR</sequence>
<evidence type="ECO:0000313" key="3">
    <source>
        <dbReference type="Proteomes" id="UP001595947"/>
    </source>
</evidence>
<feature type="non-terminal residue" evidence="2">
    <location>
        <position position="253"/>
    </location>
</feature>
<dbReference type="SUPFAM" id="SSF55961">
    <property type="entry name" value="Bet v1-like"/>
    <property type="match status" value="1"/>
</dbReference>
<dbReference type="PANTHER" id="PTHR33824">
    <property type="entry name" value="POLYKETIDE CYCLASE/DEHYDRASE AND LIPID TRANSPORT SUPERFAMILY PROTEIN"/>
    <property type="match status" value="1"/>
</dbReference>
<dbReference type="Pfam" id="PF03364">
    <property type="entry name" value="Polyketide_cyc"/>
    <property type="match status" value="1"/>
</dbReference>
<dbReference type="RefSeq" id="WP_378039649.1">
    <property type="nucleotide sequence ID" value="NZ_JBHSIV010000083.1"/>
</dbReference>
<dbReference type="CDD" id="cd07817">
    <property type="entry name" value="SRPBCC_8"/>
    <property type="match status" value="1"/>
</dbReference>
<dbReference type="EMBL" id="JBHSIV010000083">
    <property type="protein sequence ID" value="MFC5066351.1"/>
    <property type="molecule type" value="Genomic_DNA"/>
</dbReference>
<dbReference type="InterPro" id="IPR047137">
    <property type="entry name" value="ORF3"/>
</dbReference>
<reference evidence="3" key="1">
    <citation type="journal article" date="2019" name="Int. J. Syst. Evol. Microbiol.">
        <title>The Global Catalogue of Microorganisms (GCM) 10K type strain sequencing project: providing services to taxonomists for standard genome sequencing and annotation.</title>
        <authorList>
            <consortium name="The Broad Institute Genomics Platform"/>
            <consortium name="The Broad Institute Genome Sequencing Center for Infectious Disease"/>
            <person name="Wu L."/>
            <person name="Ma J."/>
        </authorList>
    </citation>
    <scope>NUCLEOTIDE SEQUENCE [LARGE SCALE GENOMIC DNA]</scope>
    <source>
        <strain evidence="3">CGMCC 4.7093</strain>
    </source>
</reference>
<organism evidence="2 3">
    <name type="scientific">Actinomycetospora atypica</name>
    <dbReference type="NCBI Taxonomy" id="1290095"/>
    <lineage>
        <taxon>Bacteria</taxon>
        <taxon>Bacillati</taxon>
        <taxon>Actinomycetota</taxon>
        <taxon>Actinomycetes</taxon>
        <taxon>Pseudonocardiales</taxon>
        <taxon>Pseudonocardiaceae</taxon>
        <taxon>Actinomycetospora</taxon>
    </lineage>
</organism>
<comment type="caution">
    <text evidence="2">The sequence shown here is derived from an EMBL/GenBank/DDBJ whole genome shotgun (WGS) entry which is preliminary data.</text>
</comment>